<dbReference type="InterPro" id="IPR036412">
    <property type="entry name" value="HAD-like_sf"/>
</dbReference>
<evidence type="ECO:0000313" key="2">
    <source>
        <dbReference type="EMBL" id="AKF10419.1"/>
    </source>
</evidence>
<dbReference type="RefSeq" id="WP_053237388.1">
    <property type="nucleotide sequence ID" value="NZ_CP011125.1"/>
</dbReference>
<organism evidence="2 3">
    <name type="scientific">Sandaracinus amylolyticus</name>
    <dbReference type="NCBI Taxonomy" id="927083"/>
    <lineage>
        <taxon>Bacteria</taxon>
        <taxon>Pseudomonadati</taxon>
        <taxon>Myxococcota</taxon>
        <taxon>Polyangia</taxon>
        <taxon>Polyangiales</taxon>
        <taxon>Sandaracinaceae</taxon>
        <taxon>Sandaracinus</taxon>
    </lineage>
</organism>
<dbReference type="SUPFAM" id="SSF56784">
    <property type="entry name" value="HAD-like"/>
    <property type="match status" value="1"/>
</dbReference>
<dbReference type="PANTHER" id="PTHR12210">
    <property type="entry name" value="DULLARD PROTEIN PHOSPHATASE"/>
    <property type="match status" value="1"/>
</dbReference>
<gene>
    <name evidence="2" type="ORF">DB32_007568</name>
</gene>
<accession>A0A0F6SHG8</accession>
<dbReference type="InterPro" id="IPR023214">
    <property type="entry name" value="HAD_sf"/>
</dbReference>
<keyword evidence="3" id="KW-1185">Reference proteome</keyword>
<dbReference type="SMART" id="SM00577">
    <property type="entry name" value="CPDc"/>
    <property type="match status" value="1"/>
</dbReference>
<feature type="domain" description="FCP1 homology" evidence="1">
    <location>
        <begin position="1"/>
        <end position="162"/>
    </location>
</feature>
<dbReference type="InterPro" id="IPR050365">
    <property type="entry name" value="TIM50"/>
</dbReference>
<reference evidence="2 3" key="1">
    <citation type="submission" date="2015-03" db="EMBL/GenBank/DDBJ databases">
        <title>Genome assembly of Sandaracinus amylolyticus DSM 53668.</title>
        <authorList>
            <person name="Sharma G."/>
            <person name="Subramanian S."/>
        </authorList>
    </citation>
    <scope>NUCLEOTIDE SEQUENCE [LARGE SCALE GENOMIC DNA]</scope>
    <source>
        <strain evidence="2 3">DSM 53668</strain>
    </source>
</reference>
<dbReference type="Gene3D" id="3.40.50.1000">
    <property type="entry name" value="HAD superfamily/HAD-like"/>
    <property type="match status" value="1"/>
</dbReference>
<proteinExistence type="predicted"/>
<dbReference type="AlphaFoldDB" id="A0A0F6SHG8"/>
<protein>
    <submittedName>
        <fullName evidence="2">Phosphoprotein phosphatase</fullName>
    </submittedName>
</protein>
<sequence length="181" mass="20839">MPRFEKLLVLDLDETLVHAREDALERPADHVLFDYHVYERPGVRAFLSHVLDRFHVGVWTSSGERYASGVVSMLFGDRSRLRFVLARDRCVPHRDLETLDTVYLKDIRKLRGFGFAKESILFVDDSPEKIARSYGNLVRVRPFEGDPDDDELPALAAYLDELGAVPDVRAIEKRGWRRRAG</sequence>
<dbReference type="EMBL" id="CP011125">
    <property type="protein sequence ID" value="AKF10419.1"/>
    <property type="molecule type" value="Genomic_DNA"/>
</dbReference>
<dbReference type="CDD" id="cd07521">
    <property type="entry name" value="HAD_FCP1-like"/>
    <property type="match status" value="1"/>
</dbReference>
<evidence type="ECO:0000259" key="1">
    <source>
        <dbReference type="PROSITE" id="PS50969"/>
    </source>
</evidence>
<dbReference type="KEGG" id="samy:DB32_007568"/>
<dbReference type="InterPro" id="IPR004274">
    <property type="entry name" value="FCP1_dom"/>
</dbReference>
<name>A0A0F6SHG8_9BACT</name>
<dbReference type="Proteomes" id="UP000034883">
    <property type="component" value="Chromosome"/>
</dbReference>
<dbReference type="PROSITE" id="PS50969">
    <property type="entry name" value="FCP1"/>
    <property type="match status" value="1"/>
</dbReference>
<evidence type="ECO:0000313" key="3">
    <source>
        <dbReference type="Proteomes" id="UP000034883"/>
    </source>
</evidence>
<dbReference type="Pfam" id="PF03031">
    <property type="entry name" value="NIF"/>
    <property type="match status" value="1"/>
</dbReference>
<dbReference type="STRING" id="927083.DB32_007568"/>